<evidence type="ECO:0000256" key="8">
    <source>
        <dbReference type="ARBA" id="ARBA00023004"/>
    </source>
</evidence>
<dbReference type="SFLD" id="SFLDS00029">
    <property type="entry name" value="Radical_SAM"/>
    <property type="match status" value="1"/>
</dbReference>
<name>A0A7R9KD85_9ACAR</name>
<evidence type="ECO:0000256" key="2">
    <source>
        <dbReference type="ARBA" id="ARBA00008616"/>
    </source>
</evidence>
<comment type="cofactor">
    <cofactor evidence="11">
        <name>[4Fe-4S] cluster</name>
        <dbReference type="ChEBI" id="CHEBI:49883"/>
    </cofactor>
    <text evidence="11">Binds 1 or 2 [4Fe-4S] cluster. One cluster is coordinated with 3 cysteines and an exchangeable S-adenosyl-L-methionine.</text>
</comment>
<dbReference type="Gene3D" id="3.80.30.20">
    <property type="entry name" value="tm_1862 like domain"/>
    <property type="match status" value="1"/>
</dbReference>
<proteinExistence type="inferred from homology"/>
<keyword evidence="16" id="KW-1185">Reference proteome</keyword>
<dbReference type="SMART" id="SM00729">
    <property type="entry name" value="Elp3"/>
    <property type="match status" value="1"/>
</dbReference>
<comment type="catalytic activity">
    <reaction evidence="10 11">
        <text>N(6)-L-threonylcarbamoyladenosine(37) in tRNA + (sulfur carrier)-SH + AH2 + 2 S-adenosyl-L-methionine = 2-methylsulfanyl-N(6)-L-threonylcarbamoyladenosine(37) in tRNA + (sulfur carrier)-H + 5'-deoxyadenosine + L-methionine + A + S-adenosyl-L-homocysteine + 2 H(+)</text>
        <dbReference type="Rhea" id="RHEA:37075"/>
        <dbReference type="Rhea" id="RHEA-COMP:10163"/>
        <dbReference type="Rhea" id="RHEA-COMP:11092"/>
        <dbReference type="Rhea" id="RHEA-COMP:14737"/>
        <dbReference type="Rhea" id="RHEA-COMP:14739"/>
        <dbReference type="ChEBI" id="CHEBI:13193"/>
        <dbReference type="ChEBI" id="CHEBI:15378"/>
        <dbReference type="ChEBI" id="CHEBI:17319"/>
        <dbReference type="ChEBI" id="CHEBI:17499"/>
        <dbReference type="ChEBI" id="CHEBI:29917"/>
        <dbReference type="ChEBI" id="CHEBI:57844"/>
        <dbReference type="ChEBI" id="CHEBI:57856"/>
        <dbReference type="ChEBI" id="CHEBI:59789"/>
        <dbReference type="ChEBI" id="CHEBI:64428"/>
        <dbReference type="ChEBI" id="CHEBI:74418"/>
        <dbReference type="ChEBI" id="CHEBI:74420"/>
        <dbReference type="EC" id="2.8.4.5"/>
    </reaction>
</comment>
<reference evidence="15" key="1">
    <citation type="submission" date="2020-11" db="EMBL/GenBank/DDBJ databases">
        <authorList>
            <person name="Tran Van P."/>
        </authorList>
    </citation>
    <scope>NUCLEOTIDE SEQUENCE</scope>
</reference>
<evidence type="ECO:0000313" key="16">
    <source>
        <dbReference type="Proteomes" id="UP000759131"/>
    </source>
</evidence>
<dbReference type="InterPro" id="IPR058240">
    <property type="entry name" value="rSAM_sf"/>
</dbReference>
<dbReference type="AlphaFoldDB" id="A0A7R9KD85"/>
<dbReference type="PANTHER" id="PTHR11918:SF45">
    <property type="entry name" value="THREONYLCARBAMOYLADENOSINE TRNA METHYLTHIOTRANSFERASE"/>
    <property type="match status" value="1"/>
</dbReference>
<evidence type="ECO:0000256" key="1">
    <source>
        <dbReference type="ARBA" id="ARBA00002399"/>
    </source>
</evidence>
<keyword evidence="11" id="KW-0256">Endoplasmic reticulum</keyword>
<dbReference type="Gene3D" id="3.40.50.12160">
    <property type="entry name" value="Methylthiotransferase, N-terminal domain"/>
    <property type="match status" value="1"/>
</dbReference>
<keyword evidence="5 11" id="KW-0949">S-adenosyl-L-methionine</keyword>
<dbReference type="CDD" id="cd01335">
    <property type="entry name" value="Radical_SAM"/>
    <property type="match status" value="1"/>
</dbReference>
<evidence type="ECO:0000256" key="3">
    <source>
        <dbReference type="ARBA" id="ARBA00022485"/>
    </source>
</evidence>
<dbReference type="EMBL" id="OC854983">
    <property type="protein sequence ID" value="CAD7620943.1"/>
    <property type="molecule type" value="Genomic_DNA"/>
</dbReference>
<evidence type="ECO:0000313" key="15">
    <source>
        <dbReference type="EMBL" id="CAD7620943.1"/>
    </source>
</evidence>
<dbReference type="SFLD" id="SFLDG01082">
    <property type="entry name" value="B12-binding_domain_containing"/>
    <property type="match status" value="1"/>
</dbReference>
<evidence type="ECO:0000259" key="13">
    <source>
        <dbReference type="PROSITE" id="PS51449"/>
    </source>
</evidence>
<evidence type="ECO:0000256" key="10">
    <source>
        <dbReference type="ARBA" id="ARBA00051661"/>
    </source>
</evidence>
<keyword evidence="4 11" id="KW-0808">Transferase</keyword>
<dbReference type="SUPFAM" id="SSF102114">
    <property type="entry name" value="Radical SAM enzymes"/>
    <property type="match status" value="1"/>
</dbReference>
<dbReference type="PROSITE" id="PS51449">
    <property type="entry name" value="MTTASE_N"/>
    <property type="match status" value="1"/>
</dbReference>
<evidence type="ECO:0000256" key="4">
    <source>
        <dbReference type="ARBA" id="ARBA00022679"/>
    </source>
</evidence>
<comment type="subcellular location">
    <subcellularLocation>
        <location evidence="11">Endoplasmic reticulum membrane</location>
        <topology evidence="11">Single-pass membrane protein</topology>
    </subcellularLocation>
</comment>
<dbReference type="GO" id="GO:0005789">
    <property type="term" value="C:endoplasmic reticulum membrane"/>
    <property type="evidence" value="ECO:0007669"/>
    <property type="project" value="UniProtKB-SubCell"/>
</dbReference>
<dbReference type="EC" id="2.8.4.5" evidence="11"/>
<evidence type="ECO:0000256" key="5">
    <source>
        <dbReference type="ARBA" id="ARBA00022691"/>
    </source>
</evidence>
<evidence type="ECO:0000256" key="11">
    <source>
        <dbReference type="RuleBase" id="RU368081"/>
    </source>
</evidence>
<sequence length="520" mass="58657">MASIDDIEDIGRDQTTAFRPNRSQVVARVRKKSFNWRQSEDSISTADEDLDALRVDSFLPNKFRIHVKTWGCAHNTSDEEYMAGLLADYGFRLVSAAKDAHLLLLNSCTVKNPSEDHFRNEVLKGLNAGQQVVVSGCVPQSAPKLDYISRLSIIGVQQIDRCVEVIEETLKGNVVRLLGPKKDGKRKTGGSSLDMPKVRRNPLIEIIAINTGCLNECTYCKTRHARGVLGSYTVDDIVQRAQKSFKEGVKEIWLTSEDTGAYGRDIGTNLPQLLYALIAVIPDDCRLRLGMTNPPYILEHLEAMADILLNPKIYSFLHIPVQSGSDCVLADMKREYCIEDFEQIVDFLKSKVKGITIATDIICGFPTETEADFEETMKLVKKYKFPSLFINQFYPRPGTPAAKMKRLPNAEVKQRTKSLSDLFASYKPYENRIGTEERVLVTEESHDKRHYVGHNQFYEQILVAKDERFLGQMIDVVITSTGKHFIMGSPIHGKSLFLKTICSSLKSNRFSIKLLTQFSI</sequence>
<keyword evidence="9 11" id="KW-0411">Iron-sulfur</keyword>
<evidence type="ECO:0000259" key="14">
    <source>
        <dbReference type="PROSITE" id="PS51918"/>
    </source>
</evidence>
<dbReference type="Pfam" id="PF04055">
    <property type="entry name" value="Radical_SAM"/>
    <property type="match status" value="1"/>
</dbReference>
<dbReference type="Proteomes" id="UP000759131">
    <property type="component" value="Unassembled WGS sequence"/>
</dbReference>
<accession>A0A7R9KD85</accession>
<dbReference type="PANTHER" id="PTHR11918">
    <property type="entry name" value="RADICAL SAM PROTEINS"/>
    <property type="match status" value="1"/>
</dbReference>
<feature type="domain" description="MTTase N-terminal" evidence="13">
    <location>
        <begin position="63"/>
        <end position="171"/>
    </location>
</feature>
<dbReference type="GO" id="GO:0051539">
    <property type="term" value="F:4 iron, 4 sulfur cluster binding"/>
    <property type="evidence" value="ECO:0007669"/>
    <property type="project" value="UniProtKB-UniRule"/>
</dbReference>
<dbReference type="InterPro" id="IPR006466">
    <property type="entry name" value="MiaB-like_arc_euk"/>
</dbReference>
<dbReference type="InterPro" id="IPR023404">
    <property type="entry name" value="rSAM_horseshoe"/>
</dbReference>
<dbReference type="EMBL" id="CAJPIZ010000408">
    <property type="protein sequence ID" value="CAG2101373.1"/>
    <property type="molecule type" value="Genomic_DNA"/>
</dbReference>
<evidence type="ECO:0000256" key="6">
    <source>
        <dbReference type="ARBA" id="ARBA00022694"/>
    </source>
</evidence>
<feature type="domain" description="TRAM" evidence="12">
    <location>
        <begin position="430"/>
        <end position="492"/>
    </location>
</feature>
<evidence type="ECO:0000256" key="7">
    <source>
        <dbReference type="ARBA" id="ARBA00022723"/>
    </source>
</evidence>
<dbReference type="Pfam" id="PF00919">
    <property type="entry name" value="UPF0004"/>
    <property type="match status" value="1"/>
</dbReference>
<dbReference type="FunFam" id="3.80.30.20:FF:000002">
    <property type="entry name" value="threonylcarbamoyladenosine tRNA methylthiotransferase isoform X2"/>
    <property type="match status" value="1"/>
</dbReference>
<dbReference type="InterPro" id="IPR020612">
    <property type="entry name" value="Methylthiotransferase_CS"/>
</dbReference>
<keyword evidence="3 11" id="KW-0004">4Fe-4S</keyword>
<protein>
    <recommendedName>
        <fullName evidence="11">tRNA-t(6)A37 methylthiotransferase</fullName>
        <ecNumber evidence="11">2.8.4.5</ecNumber>
    </recommendedName>
</protein>
<dbReference type="InterPro" id="IPR006638">
    <property type="entry name" value="Elp3/MiaA/NifB-like_rSAM"/>
</dbReference>
<dbReference type="OrthoDB" id="1730074at2759"/>
<dbReference type="InterPro" id="IPR002792">
    <property type="entry name" value="TRAM_dom"/>
</dbReference>
<evidence type="ECO:0000259" key="12">
    <source>
        <dbReference type="PROSITE" id="PS50926"/>
    </source>
</evidence>
<dbReference type="NCBIfam" id="TIGR00089">
    <property type="entry name" value="MiaB/RimO family radical SAM methylthiotransferase"/>
    <property type="match status" value="1"/>
</dbReference>
<feature type="domain" description="Radical SAM core" evidence="14">
    <location>
        <begin position="199"/>
        <end position="430"/>
    </location>
</feature>
<dbReference type="GO" id="GO:0035598">
    <property type="term" value="F:tRNA (N(6)-L-threonylcarbamoyladenosine(37)-C(2))-methylthiotransferase activity"/>
    <property type="evidence" value="ECO:0007669"/>
    <property type="project" value="UniProtKB-UniRule"/>
</dbReference>
<gene>
    <name evidence="15" type="ORF">OSB1V03_LOCUS1423</name>
</gene>
<comment type="function">
    <text evidence="1 11">Catalyzes the methylthiolation of N6-threonylcarbamoyladenosine (t(6)A), leading to the formation of 2-methylthio-N6-threonylcarbamoyladenosine (ms(2)t(6)A) at position 37 in tRNAs that read codons beginning with adenine.</text>
</comment>
<keyword evidence="8 11" id="KW-0408">Iron</keyword>
<dbReference type="PROSITE" id="PS50926">
    <property type="entry name" value="TRAM"/>
    <property type="match status" value="1"/>
</dbReference>
<dbReference type="InterPro" id="IPR005839">
    <property type="entry name" value="Methylthiotransferase"/>
</dbReference>
<dbReference type="InterPro" id="IPR007197">
    <property type="entry name" value="rSAM"/>
</dbReference>
<comment type="similarity">
    <text evidence="2 11">Belongs to the methylthiotransferase family. CDKAL1 subfamily.</text>
</comment>
<evidence type="ECO:0000256" key="9">
    <source>
        <dbReference type="ARBA" id="ARBA00023014"/>
    </source>
</evidence>
<dbReference type="PROSITE" id="PS51918">
    <property type="entry name" value="RADICAL_SAM"/>
    <property type="match status" value="1"/>
</dbReference>
<dbReference type="GO" id="GO:0046872">
    <property type="term" value="F:metal ion binding"/>
    <property type="evidence" value="ECO:0007669"/>
    <property type="project" value="UniProtKB-UniRule"/>
</dbReference>
<dbReference type="InterPro" id="IPR038135">
    <property type="entry name" value="Methylthiotransferase_N_sf"/>
</dbReference>
<organism evidence="15">
    <name type="scientific">Medioppia subpectinata</name>
    <dbReference type="NCBI Taxonomy" id="1979941"/>
    <lineage>
        <taxon>Eukaryota</taxon>
        <taxon>Metazoa</taxon>
        <taxon>Ecdysozoa</taxon>
        <taxon>Arthropoda</taxon>
        <taxon>Chelicerata</taxon>
        <taxon>Arachnida</taxon>
        <taxon>Acari</taxon>
        <taxon>Acariformes</taxon>
        <taxon>Sarcoptiformes</taxon>
        <taxon>Oribatida</taxon>
        <taxon>Brachypylina</taxon>
        <taxon>Oppioidea</taxon>
        <taxon>Oppiidae</taxon>
        <taxon>Medioppia</taxon>
    </lineage>
</organism>
<keyword evidence="7 11" id="KW-0479">Metal-binding</keyword>
<keyword evidence="6 11" id="KW-0819">tRNA processing</keyword>
<dbReference type="PROSITE" id="PS01278">
    <property type="entry name" value="MTTASE_RADICAL"/>
    <property type="match status" value="1"/>
</dbReference>
<dbReference type="NCBIfam" id="TIGR01578">
    <property type="entry name" value="MiaB-like-B"/>
    <property type="match status" value="1"/>
</dbReference>
<dbReference type="InterPro" id="IPR013848">
    <property type="entry name" value="Methylthiotransferase_N"/>
</dbReference>